<organism evidence="2">
    <name type="scientific">marine sediment metagenome</name>
    <dbReference type="NCBI Taxonomy" id="412755"/>
    <lineage>
        <taxon>unclassified sequences</taxon>
        <taxon>metagenomes</taxon>
        <taxon>ecological metagenomes</taxon>
    </lineage>
</organism>
<dbReference type="EMBL" id="LAZR01002281">
    <property type="protein sequence ID" value="KKN32036.1"/>
    <property type="molecule type" value="Genomic_DNA"/>
</dbReference>
<reference evidence="2" key="1">
    <citation type="journal article" date="2015" name="Nature">
        <title>Complex archaea that bridge the gap between prokaryotes and eukaryotes.</title>
        <authorList>
            <person name="Spang A."/>
            <person name="Saw J.H."/>
            <person name="Jorgensen S.L."/>
            <person name="Zaremba-Niedzwiedzka K."/>
            <person name="Martijn J."/>
            <person name="Lind A.E."/>
            <person name="van Eijk R."/>
            <person name="Schleper C."/>
            <person name="Guy L."/>
            <person name="Ettema T.J."/>
        </authorList>
    </citation>
    <scope>NUCLEOTIDE SEQUENCE</scope>
</reference>
<evidence type="ECO:0000256" key="1">
    <source>
        <dbReference type="SAM" id="MobiDB-lite"/>
    </source>
</evidence>
<name>A0A0F9S4N7_9ZZZZ</name>
<accession>A0A0F9S4N7</accession>
<dbReference type="AlphaFoldDB" id="A0A0F9S4N7"/>
<gene>
    <name evidence="2" type="ORF">LCGC14_0817950</name>
</gene>
<protein>
    <submittedName>
        <fullName evidence="2">Uncharacterized protein</fullName>
    </submittedName>
</protein>
<sequence length="76" mass="8468">MLISSISPKLLPNKRNAPTNEDNKIGSIFESKMRSSKYSPDSLQITIPFSSFCSSEIIIIPVIISITPYIIKINII</sequence>
<comment type="caution">
    <text evidence="2">The sequence shown here is derived from an EMBL/GenBank/DDBJ whole genome shotgun (WGS) entry which is preliminary data.</text>
</comment>
<evidence type="ECO:0000313" key="2">
    <source>
        <dbReference type="EMBL" id="KKN32036.1"/>
    </source>
</evidence>
<proteinExistence type="predicted"/>
<feature type="region of interest" description="Disordered" evidence="1">
    <location>
        <begin position="1"/>
        <end position="24"/>
    </location>
</feature>